<evidence type="ECO:0000313" key="3">
    <source>
        <dbReference type="Proteomes" id="UP000284207"/>
    </source>
</evidence>
<feature type="domain" description="Putative tail fiber protein gp53-like C-terminal" evidence="1">
    <location>
        <begin position="216"/>
        <end position="295"/>
    </location>
</feature>
<dbReference type="RefSeq" id="WP_083352132.1">
    <property type="nucleotide sequence ID" value="NZ_JBNDIM010000005.1"/>
</dbReference>
<proteinExistence type="predicted"/>
<gene>
    <name evidence="2" type="ORF">BK674_05270</name>
</gene>
<dbReference type="InterPro" id="IPR054075">
    <property type="entry name" value="Gp53-like_C"/>
</dbReference>
<accession>A0A423NVH8</accession>
<protein>
    <submittedName>
        <fullName evidence="2">Phage tail protein</fullName>
    </submittedName>
</protein>
<dbReference type="EMBL" id="MOCA01000002">
    <property type="protein sequence ID" value="ROO02249.1"/>
    <property type="molecule type" value="Genomic_DNA"/>
</dbReference>
<organism evidence="2 3">
    <name type="scientific">Pseudomonas moraviensis</name>
    <dbReference type="NCBI Taxonomy" id="321662"/>
    <lineage>
        <taxon>Bacteria</taxon>
        <taxon>Pseudomonadati</taxon>
        <taxon>Pseudomonadota</taxon>
        <taxon>Gammaproteobacteria</taxon>
        <taxon>Pseudomonadales</taxon>
        <taxon>Pseudomonadaceae</taxon>
        <taxon>Pseudomonas</taxon>
    </lineage>
</organism>
<evidence type="ECO:0000259" key="1">
    <source>
        <dbReference type="Pfam" id="PF21882"/>
    </source>
</evidence>
<dbReference type="Pfam" id="PF21882">
    <property type="entry name" value="Gp53-like_C"/>
    <property type="match status" value="1"/>
</dbReference>
<comment type="caution">
    <text evidence="2">The sequence shown here is derived from an EMBL/GenBank/DDBJ whole genome shotgun (WGS) entry which is preliminary data.</text>
</comment>
<dbReference type="Gene3D" id="2.60.40.3940">
    <property type="match status" value="1"/>
</dbReference>
<dbReference type="AlphaFoldDB" id="A0A423NVH8"/>
<dbReference type="Proteomes" id="UP000284207">
    <property type="component" value="Unassembled WGS sequence"/>
</dbReference>
<reference evidence="2 3" key="1">
    <citation type="submission" date="2016-10" db="EMBL/GenBank/DDBJ databases">
        <title>Comparative genome analysis of multiple Pseudomonas spp. focuses on biocontrol and plant growth promoting traits.</title>
        <authorList>
            <person name="Tao X.-Y."/>
            <person name="Taylor C.G."/>
        </authorList>
    </citation>
    <scope>NUCLEOTIDE SEQUENCE [LARGE SCALE GENOMIC DNA]</scope>
    <source>
        <strain evidence="2 3">36B3</strain>
    </source>
</reference>
<evidence type="ECO:0000313" key="2">
    <source>
        <dbReference type="EMBL" id="ROO02249.1"/>
    </source>
</evidence>
<name>A0A423NVH8_9PSED</name>
<sequence>MDYPKSVPNIGLVNGRFVDENPANGAPGSLIPAVWGNGVTQEILSVVQAAGLTPDETTNNQLLGALRSPALFLTAAQFDKGRSVATAEFVQRALGNYASARGISAATQLTGADIGCSIGMGGTVSYTVTLPDAASVPDGATIGLHCRNSAPVTVASKSGAQISPQGAYLGSIVMNSGESANFVRESGIWTVYGTASLKYAALFSGMVSNPGYQKHASGNIDQWGTGVSNAEGDVYVTFPLTFPRGYFSLVATHTGGDAAMVAVTAYSAKGCTLRIRNAVGQVSGGWSVNYFAKGY</sequence>